<evidence type="ECO:0000313" key="13">
    <source>
        <dbReference type="Proteomes" id="UP000789845"/>
    </source>
</evidence>
<dbReference type="AlphaFoldDB" id="A0A9C7G9W2"/>
<keyword evidence="1" id="KW-0540">Nuclease</keyword>
<dbReference type="GO" id="GO:0003677">
    <property type="term" value="F:DNA binding"/>
    <property type="evidence" value="ECO:0007669"/>
    <property type="project" value="UniProtKB-KW"/>
</dbReference>
<evidence type="ECO:0000256" key="2">
    <source>
        <dbReference type="ARBA" id="ARBA00022741"/>
    </source>
</evidence>
<dbReference type="GO" id="GO:0004527">
    <property type="term" value="F:exonuclease activity"/>
    <property type="evidence" value="ECO:0007669"/>
    <property type="project" value="UniProtKB-KW"/>
</dbReference>
<dbReference type="InterPro" id="IPR038726">
    <property type="entry name" value="PDDEXK_AddAB-type"/>
</dbReference>
<evidence type="ECO:0000256" key="5">
    <source>
        <dbReference type="ARBA" id="ARBA00022806"/>
    </source>
</evidence>
<evidence type="ECO:0000313" key="12">
    <source>
        <dbReference type="EMBL" id="CAG9608691.1"/>
    </source>
</evidence>
<dbReference type="InterPro" id="IPR011604">
    <property type="entry name" value="PDDEXK-like_dom_sf"/>
</dbReference>
<dbReference type="EC" id="3.6.4.12" evidence="12"/>
<dbReference type="InterPro" id="IPR011335">
    <property type="entry name" value="Restrct_endonuc-II-like"/>
</dbReference>
<evidence type="ECO:0000256" key="8">
    <source>
        <dbReference type="ARBA" id="ARBA00023125"/>
    </source>
</evidence>
<dbReference type="InterPro" id="IPR049035">
    <property type="entry name" value="ADDB_N"/>
</dbReference>
<dbReference type="EMBL" id="CAKJTG010000012">
    <property type="protein sequence ID" value="CAG9608691.1"/>
    <property type="molecule type" value="Genomic_DNA"/>
</dbReference>
<dbReference type="Proteomes" id="UP000789845">
    <property type="component" value="Unassembled WGS sequence"/>
</dbReference>
<dbReference type="Gene3D" id="1.10.486.10">
    <property type="entry name" value="PCRA, domain 4"/>
    <property type="match status" value="1"/>
</dbReference>
<keyword evidence="13" id="KW-1185">Reference proteome</keyword>
<organism evidence="12 13">
    <name type="scientific">Pseudoneobacillus rhizosphaerae</name>
    <dbReference type="NCBI Taxonomy" id="2880968"/>
    <lineage>
        <taxon>Bacteria</taxon>
        <taxon>Bacillati</taxon>
        <taxon>Bacillota</taxon>
        <taxon>Bacilli</taxon>
        <taxon>Bacillales</taxon>
        <taxon>Bacillaceae</taxon>
        <taxon>Pseudoneobacillus</taxon>
    </lineage>
</organism>
<accession>A0A9C7G9W2</accession>
<dbReference type="Pfam" id="PF12705">
    <property type="entry name" value="PDDEXK_1"/>
    <property type="match status" value="1"/>
</dbReference>
<evidence type="ECO:0000256" key="3">
    <source>
        <dbReference type="ARBA" id="ARBA00022763"/>
    </source>
</evidence>
<sequence length="951" mass="111151">MGHHQVMFSNVNEIVSDEKLDEWYKYQVNHRKKVVYLLPSAKWLTTARANQPGLSFMTFDDLADVILRELSIEYSVLPNDYRYLFFQDDLQKNPTVSDVREIPYQAKTYGDTYGQLKRLGLTVQQLPETLQSLQASFEKYEDNFIKKKYLDSENKLITAIKLLREKYTFPSINIVIEGYLDFTPLQYELLIALFNQDIPITVYLPKINASLIQHTTKDLDEIGFHIQEYGPEPFKRVEKQFIIQAVSPEEEIHRILDLIYEKKQSLGRYNQIAIVLANEASLEELMSIAEEKKIPIKRAKKKSLSHTLIIQTLKQLLVEKKSSTKWDRLEEISSISKLLFLEATEYTKLKQIFIEKELICIEEVEQIHNQFQLFIETIFSGQTVVKHCQNFIGFLQTLPLLSRWKNMLSENLHRESSLQISFEWRTFETILSFLQKWIVDLENLPSIKMEGTHFLLWFFTKLEGEELYLKRTPQDGVGIYTFRDIALFKGSEIFVLGLNEGVYPPAYSLSGYFQPQHLENLEIRYGAPTVEIFEKKAEALFNQLEVLAETISYSYCIGVDSHEPLLPSKYIAPLINRVEKIQASFQNRIQIPFYEEKQELMNKVAYHIGRDYLVKNAPEELMEKQNLLITLAIGNHSLSEPLSGVRRSVTAIESYVDCSFKFAMDYVLKVKPVMERVTSVDRRKTGILLHNVIEKFYKKIGFIEKSFLDCARELTEEKDRILLEIFEQEWAGLEKELLIELSEVVVKEEKLSWMKKIKRWWASEKLLFQNGQLQNMQIYMMEKGLSFTLNNDLEINIKADRVDIDEDGFVIYDYKSSNKMIKENEVMDGKVLQLPLYLYALEDILKEKVGRPLRPYGASYINIDNPKSRASNSMWEANESTQKRFNVHSKAMKVEMKDGEHLNRFGLHTKLNELVKDSKQQFRVNPYGTKSCQFCTYHAVCRVTPETFEGE</sequence>
<reference evidence="12" key="1">
    <citation type="submission" date="2021-10" db="EMBL/GenBank/DDBJ databases">
        <authorList>
            <person name="Criscuolo A."/>
        </authorList>
    </citation>
    <scope>NUCLEOTIDE SEQUENCE</scope>
    <source>
        <strain evidence="12">CIP111885</strain>
    </source>
</reference>
<dbReference type="InterPro" id="IPR027417">
    <property type="entry name" value="P-loop_NTPase"/>
</dbReference>
<comment type="caution">
    <text evidence="12">The sequence shown here is derived from an EMBL/GenBank/DDBJ whole genome shotgun (WGS) entry which is preliminary data.</text>
</comment>
<feature type="domain" description="PD-(D/E)XK endonuclease-like" evidence="10">
    <location>
        <begin position="648"/>
        <end position="942"/>
    </location>
</feature>
<evidence type="ECO:0000256" key="1">
    <source>
        <dbReference type="ARBA" id="ARBA00022722"/>
    </source>
</evidence>
<keyword evidence="8" id="KW-0238">DNA-binding</keyword>
<dbReference type="GO" id="GO:0006281">
    <property type="term" value="P:DNA repair"/>
    <property type="evidence" value="ECO:0007669"/>
    <property type="project" value="UniProtKB-KW"/>
</dbReference>
<dbReference type="SUPFAM" id="SSF52540">
    <property type="entry name" value="P-loop containing nucleoside triphosphate hydrolases"/>
    <property type="match status" value="1"/>
</dbReference>
<gene>
    <name evidence="12" type="primary">addB_1</name>
    <name evidence="12" type="ORF">NEOCIP111885_02408</name>
</gene>
<evidence type="ECO:0000256" key="4">
    <source>
        <dbReference type="ARBA" id="ARBA00022801"/>
    </source>
</evidence>
<dbReference type="Pfam" id="PF21445">
    <property type="entry name" value="ADDB_N"/>
    <property type="match status" value="1"/>
</dbReference>
<evidence type="ECO:0000259" key="10">
    <source>
        <dbReference type="Pfam" id="PF12705"/>
    </source>
</evidence>
<evidence type="ECO:0000256" key="7">
    <source>
        <dbReference type="ARBA" id="ARBA00022840"/>
    </source>
</evidence>
<keyword evidence="5 12" id="KW-0347">Helicase</keyword>
<feature type="domain" description="ATP-dependent helicase/deoxyribonuclease subunit B N-terminal" evidence="11">
    <location>
        <begin position="86"/>
        <end position="204"/>
    </location>
</feature>
<evidence type="ECO:0000259" key="11">
    <source>
        <dbReference type="Pfam" id="PF21445"/>
    </source>
</evidence>
<protein>
    <submittedName>
        <fullName evidence="12">ATP-dependent helicase/deoxyribonuclease subunit B</fullName>
        <ecNumber evidence="12">3.6.4.12</ecNumber>
    </submittedName>
</protein>
<proteinExistence type="predicted"/>
<dbReference type="RefSeq" id="WP_230496937.1">
    <property type="nucleotide sequence ID" value="NZ_CAKJTG010000012.1"/>
</dbReference>
<dbReference type="GO" id="GO:0003678">
    <property type="term" value="F:DNA helicase activity"/>
    <property type="evidence" value="ECO:0007669"/>
    <property type="project" value="UniProtKB-EC"/>
</dbReference>
<dbReference type="Gene3D" id="3.40.50.300">
    <property type="entry name" value="P-loop containing nucleotide triphosphate hydrolases"/>
    <property type="match status" value="1"/>
</dbReference>
<dbReference type="Gene3D" id="3.90.320.10">
    <property type="match status" value="1"/>
</dbReference>
<evidence type="ECO:0000256" key="6">
    <source>
        <dbReference type="ARBA" id="ARBA00022839"/>
    </source>
</evidence>
<keyword evidence="4 12" id="KW-0378">Hydrolase</keyword>
<keyword evidence="2" id="KW-0547">Nucleotide-binding</keyword>
<dbReference type="GO" id="GO:0005524">
    <property type="term" value="F:ATP binding"/>
    <property type="evidence" value="ECO:0007669"/>
    <property type="project" value="UniProtKB-KW"/>
</dbReference>
<name>A0A9C7G9W2_9BACI</name>
<keyword evidence="3" id="KW-0227">DNA damage</keyword>
<keyword evidence="7" id="KW-0067">ATP-binding</keyword>
<dbReference type="SUPFAM" id="SSF52980">
    <property type="entry name" value="Restriction endonuclease-like"/>
    <property type="match status" value="1"/>
</dbReference>
<keyword evidence="6" id="KW-0269">Exonuclease</keyword>
<keyword evidence="9" id="KW-0234">DNA repair</keyword>
<evidence type="ECO:0000256" key="9">
    <source>
        <dbReference type="ARBA" id="ARBA00023204"/>
    </source>
</evidence>